<dbReference type="InterPro" id="IPR054347">
    <property type="entry name" value="TOTE_primase"/>
</dbReference>
<dbReference type="PANTHER" id="PTHR34047:SF8">
    <property type="entry name" value="PROTEIN YKFC"/>
    <property type="match status" value="1"/>
</dbReference>
<comment type="similarity">
    <text evidence="1">Belongs to the bacterial reverse transcriptase family.</text>
</comment>
<protein>
    <submittedName>
        <fullName evidence="5">Tetratricopeptide repeat-containing</fullName>
    </submittedName>
</protein>
<dbReference type="InterPro" id="IPR019734">
    <property type="entry name" value="TPR_rpt"/>
</dbReference>
<evidence type="ECO:0000256" key="1">
    <source>
        <dbReference type="ARBA" id="ARBA00034120"/>
    </source>
</evidence>
<dbReference type="KEGG" id="dli:dnl_25650"/>
<dbReference type="RefSeq" id="WP_207691936.1">
    <property type="nucleotide sequence ID" value="NZ_CP061799.1"/>
</dbReference>
<dbReference type="NCBIfam" id="NF040561">
    <property type="entry name" value="PrimPol_Msp"/>
    <property type="match status" value="1"/>
</dbReference>
<dbReference type="InterPro" id="IPR043502">
    <property type="entry name" value="DNA/RNA_pol_sf"/>
</dbReference>
<sequence>MIFENIYNLENLESAWAKVRANNAVPGIDRVSAADFEKNLSANLHTLQKQIREESYRPLPVVIFHNQKGNRKDRPIGISTVRDKVVQQAVLKVISPIFEMNFLPCSFAYRPKKSALSAVTHAGKLIKSGKLWALQMDVSKFFDSMNHNILIDLIARVSNEKPFVRLISRLLKAKIFREMGLFDNLAGSQQGSGLSPLLSNIYLHPMDLYLWKKYKQSYLRYSDDITIFTQDQEIAVEAQQIVEKCLKDLKLSANSQKTSISHVSNGIVYLGFFMDAMGKGPDRKSVAQLEKKLTVYNRIRNTDNIDEKLAEIIQVIRGWYNYYKTLKPVKPPNILSLMAIVSLFQDFGEPGSARELLKQGKNFEYNNARVSFLMGEYFHSLGMNTQAMREHAQAVELDPSMEPAKERIREMQEGETDIYKAIEKIQLVLHHNPGYREGYQKLARFYTELKLFGFAEKAHHKAMEIDDDALDNDILKSKPGNPDESDDFNYKDVDQDFFMSIFKGFPHAHARQWVDERGRWGFVRVDRALKKKDVYKHLQGELTLGIYPVTQKDELNFIVFDVDTAKRKILEASDLPLETFRQTSHEDILRIKTVCQAMNLNLYIEDSGYKGRHGWLFFSKPYPASKALSLGQDIMKKAGGPSENMIWELFPMGKSDRHKSIIKLPLGINRKNNRRCLFLNEKNEIIQDQGVLLKTIKTNPVEQIQDGFAKHGKDNQETNAGRDIDIPAGLKKMITECHVISHLSEKAKTTNYLNHYERIILLYTLSFAGKPGNSYLHKIIGYCVNYNQQYTQTRIDRRKASPISCAKISEYFPELTESVKCNCKFDKRPVRSYPSPVLYLLESELEQAELNMFEPLKGLHKDQVDDQLKDKDFKKETDKMPAPEQTNFETQILDFESIFSSEQINTDDPETDLSESNDFTSVSQEYDEDVYNNVSESKTSELTEKTGEHIWNIAFKYLDLKQKQKSINIEVKKLEQELKNYLKEHDIVEDRFGRIEIINGEIVLRFK</sequence>
<feature type="domain" description="Reverse transcriptase" evidence="4">
    <location>
        <begin position="45"/>
        <end position="274"/>
    </location>
</feature>
<organism evidence="5 6">
    <name type="scientific">Desulfonema limicola</name>
    <dbReference type="NCBI Taxonomy" id="45656"/>
    <lineage>
        <taxon>Bacteria</taxon>
        <taxon>Pseudomonadati</taxon>
        <taxon>Thermodesulfobacteriota</taxon>
        <taxon>Desulfobacteria</taxon>
        <taxon>Desulfobacterales</taxon>
        <taxon>Desulfococcaceae</taxon>
        <taxon>Desulfonema</taxon>
    </lineage>
</organism>
<keyword evidence="2" id="KW-0802">TPR repeat</keyword>
<dbReference type="AlphaFoldDB" id="A0A975B7E8"/>
<dbReference type="InterPro" id="IPR051083">
    <property type="entry name" value="GrpII_Intron_Splice-Mob/Def"/>
</dbReference>
<evidence type="ECO:0000313" key="6">
    <source>
        <dbReference type="Proteomes" id="UP000663720"/>
    </source>
</evidence>
<dbReference type="SUPFAM" id="SSF48452">
    <property type="entry name" value="TPR-like"/>
    <property type="match status" value="1"/>
</dbReference>
<evidence type="ECO:0000256" key="2">
    <source>
        <dbReference type="PROSITE-ProRule" id="PRU00339"/>
    </source>
</evidence>
<dbReference type="PROSITE" id="PS50005">
    <property type="entry name" value="TPR"/>
    <property type="match status" value="1"/>
</dbReference>
<reference evidence="5" key="1">
    <citation type="journal article" date="2021" name="Microb. Physiol.">
        <title>Proteogenomic Insights into the Physiology of Marine, Sulfate-Reducing, Filamentous Desulfonema limicola and Desulfonema magnum.</title>
        <authorList>
            <person name="Schnaars V."/>
            <person name="Wohlbrand L."/>
            <person name="Scheve S."/>
            <person name="Hinrichs C."/>
            <person name="Reinhardt R."/>
            <person name="Rabus R."/>
        </authorList>
    </citation>
    <scope>NUCLEOTIDE SEQUENCE</scope>
    <source>
        <strain evidence="5">5ac10</strain>
    </source>
</reference>
<dbReference type="PROSITE" id="PS50878">
    <property type="entry name" value="RT_POL"/>
    <property type="match status" value="1"/>
</dbReference>
<dbReference type="InterPro" id="IPR000477">
    <property type="entry name" value="RT_dom"/>
</dbReference>
<accession>A0A975B7E8</accession>
<proteinExistence type="inferred from homology"/>
<dbReference type="InterPro" id="IPR011990">
    <property type="entry name" value="TPR-like_helical_dom_sf"/>
</dbReference>
<evidence type="ECO:0000259" key="4">
    <source>
        <dbReference type="PROSITE" id="PS50878"/>
    </source>
</evidence>
<dbReference type="Gene3D" id="1.25.40.10">
    <property type="entry name" value="Tetratricopeptide repeat domain"/>
    <property type="match status" value="1"/>
</dbReference>
<dbReference type="Pfam" id="PF00078">
    <property type="entry name" value="RVT_1"/>
    <property type="match status" value="1"/>
</dbReference>
<dbReference type="CDD" id="cd01651">
    <property type="entry name" value="RT_G2_intron"/>
    <property type="match status" value="1"/>
</dbReference>
<gene>
    <name evidence="5" type="ORF">dnl_25650</name>
</gene>
<dbReference type="Proteomes" id="UP000663720">
    <property type="component" value="Chromosome"/>
</dbReference>
<keyword evidence="6" id="KW-1185">Reference proteome</keyword>
<dbReference type="SUPFAM" id="SSF56672">
    <property type="entry name" value="DNA/RNA polymerases"/>
    <property type="match status" value="1"/>
</dbReference>
<evidence type="ECO:0000313" key="5">
    <source>
        <dbReference type="EMBL" id="QTA80269.1"/>
    </source>
</evidence>
<dbReference type="Pfam" id="PF22548">
    <property type="entry name" value="AEP-TOTE"/>
    <property type="match status" value="1"/>
</dbReference>
<dbReference type="PANTHER" id="PTHR34047">
    <property type="entry name" value="NUCLEAR INTRON MATURASE 1, MITOCHONDRIAL-RELATED"/>
    <property type="match status" value="1"/>
</dbReference>
<feature type="repeat" description="TPR" evidence="2">
    <location>
        <begin position="368"/>
        <end position="401"/>
    </location>
</feature>
<keyword evidence="3" id="KW-0175">Coiled coil</keyword>
<dbReference type="EMBL" id="CP061799">
    <property type="protein sequence ID" value="QTA80269.1"/>
    <property type="molecule type" value="Genomic_DNA"/>
</dbReference>
<evidence type="ECO:0000256" key="3">
    <source>
        <dbReference type="SAM" id="Coils"/>
    </source>
</evidence>
<name>A0A975B7E8_9BACT</name>
<feature type="coiled-coil region" evidence="3">
    <location>
        <begin position="957"/>
        <end position="991"/>
    </location>
</feature>